<feature type="region of interest" description="Disordered" evidence="1">
    <location>
        <begin position="1"/>
        <end position="131"/>
    </location>
</feature>
<evidence type="ECO:0000313" key="2">
    <source>
        <dbReference type="EMBL" id="CEL00870.1"/>
    </source>
</evidence>
<evidence type="ECO:0000256" key="1">
    <source>
        <dbReference type="SAM" id="MobiDB-lite"/>
    </source>
</evidence>
<protein>
    <submittedName>
        <fullName evidence="2">Uncharacterized protein</fullName>
    </submittedName>
</protein>
<proteinExistence type="predicted"/>
<dbReference type="EMBL" id="CDMC01000001">
    <property type="protein sequence ID" value="CEL00870.1"/>
    <property type="molecule type" value="Genomic_DNA"/>
</dbReference>
<feature type="compositionally biased region" description="Polar residues" evidence="1">
    <location>
        <begin position="213"/>
        <end position="224"/>
    </location>
</feature>
<name>A0A0U5FNX3_ASPCI</name>
<keyword evidence="3" id="KW-1185">Reference proteome</keyword>
<dbReference type="AlphaFoldDB" id="A0A0U5FNX3"/>
<reference evidence="3" key="1">
    <citation type="journal article" date="2016" name="Genome Announc.">
        <title>Draft genome sequences of fungus Aspergillus calidoustus.</title>
        <authorList>
            <person name="Horn F."/>
            <person name="Linde J."/>
            <person name="Mattern D.J."/>
            <person name="Walther G."/>
            <person name="Guthke R."/>
            <person name="Scherlach K."/>
            <person name="Martin K."/>
            <person name="Brakhage A.A."/>
            <person name="Petzke L."/>
            <person name="Valiante V."/>
        </authorList>
    </citation>
    <scope>NUCLEOTIDE SEQUENCE [LARGE SCALE GENOMIC DNA]</scope>
    <source>
        <strain evidence="3">SF006504</strain>
    </source>
</reference>
<organism evidence="2 3">
    <name type="scientific">Aspergillus calidoustus</name>
    <dbReference type="NCBI Taxonomy" id="454130"/>
    <lineage>
        <taxon>Eukaryota</taxon>
        <taxon>Fungi</taxon>
        <taxon>Dikarya</taxon>
        <taxon>Ascomycota</taxon>
        <taxon>Pezizomycotina</taxon>
        <taxon>Eurotiomycetes</taxon>
        <taxon>Eurotiomycetidae</taxon>
        <taxon>Eurotiales</taxon>
        <taxon>Aspergillaceae</taxon>
        <taxon>Aspergillus</taxon>
        <taxon>Aspergillus subgen. Nidulantes</taxon>
    </lineage>
</organism>
<feature type="compositionally biased region" description="Basic and acidic residues" evidence="1">
    <location>
        <begin position="28"/>
        <end position="42"/>
    </location>
</feature>
<feature type="region of interest" description="Disordered" evidence="1">
    <location>
        <begin position="204"/>
        <end position="226"/>
    </location>
</feature>
<feature type="compositionally biased region" description="Basic and acidic residues" evidence="1">
    <location>
        <begin position="70"/>
        <end position="82"/>
    </location>
</feature>
<dbReference type="Proteomes" id="UP000054771">
    <property type="component" value="Unassembled WGS sequence"/>
</dbReference>
<accession>A0A0U5FNX3</accession>
<sequence length="258" mass="28036">MATDPPLIAPSAPETTVDVPNNHQATRVRFDETPTRLGHDILSDSSDDCGDADDILQTGPPLQAVAEPQIAERGDTSEHSEEIPGPVPSDGFRDADTDENQQSGPPTLVDSESQIEAEKTDGARHSGGRLRPMSRLFFRRLSRRNTGDSLQSAYPEATKRVMDTAKSRIPKGTHDHSCRLMPSSGVSLVKNPAMYIISVHDIEEVDQRDNRPPSANSSTSTSHMNVGGVRRVSLSEKLAVLLDHDERNGDEAAAKRTI</sequence>
<feature type="compositionally biased region" description="Polar residues" evidence="1">
    <location>
        <begin position="100"/>
        <end position="114"/>
    </location>
</feature>
<evidence type="ECO:0000313" key="3">
    <source>
        <dbReference type="Proteomes" id="UP000054771"/>
    </source>
</evidence>
<feature type="compositionally biased region" description="Acidic residues" evidence="1">
    <location>
        <begin position="45"/>
        <end position="54"/>
    </location>
</feature>
<gene>
    <name evidence="2" type="ORF">ASPCAL00463</name>
</gene>